<proteinExistence type="inferred from homology"/>
<reference evidence="7" key="2">
    <citation type="submission" date="2010-08" db="EMBL/GenBank/DDBJ databases">
        <title>Complete sequence of Fibrobacter succinogenes subsp. succinogenes S85.</title>
        <authorList>
            <person name="Durkin A.S."/>
            <person name="Nelson K.E."/>
            <person name="Morrison M."/>
            <person name="Forsberg C.W."/>
            <person name="Wilson D.B."/>
            <person name="Russell J.B."/>
            <person name="Cann I.K.O."/>
            <person name="Mackie R.I."/>
            <person name="White B.A."/>
        </authorList>
    </citation>
    <scope>NUCLEOTIDE SEQUENCE [LARGE SCALE GENOMIC DNA]</scope>
    <source>
        <strain evidence="7">ATCC 19169 / S85</strain>
    </source>
</reference>
<evidence type="ECO:0000256" key="3">
    <source>
        <dbReference type="ARBA" id="ARBA00022777"/>
    </source>
</evidence>
<dbReference type="Pfam" id="PF07804">
    <property type="entry name" value="HipA_C"/>
    <property type="match status" value="1"/>
</dbReference>
<feature type="domain" description="HipA-like C-terminal" evidence="4">
    <location>
        <begin position="50"/>
        <end position="292"/>
    </location>
</feature>
<dbReference type="STRING" id="59374.FSU_1844"/>
<dbReference type="KEGG" id="fsc:FSU_1844"/>
<organism evidence="6 7">
    <name type="scientific">Fibrobacter succinogenes (strain ATCC 19169 / S85)</name>
    <dbReference type="NCBI Taxonomy" id="59374"/>
    <lineage>
        <taxon>Bacteria</taxon>
        <taxon>Pseudomonadati</taxon>
        <taxon>Fibrobacterota</taxon>
        <taxon>Fibrobacteria</taxon>
        <taxon>Fibrobacterales</taxon>
        <taxon>Fibrobacteraceae</taxon>
        <taxon>Fibrobacter</taxon>
    </lineage>
</organism>
<dbReference type="KEGG" id="fsu:Fisuc_1378"/>
<keyword evidence="8" id="KW-1185">Reference proteome</keyword>
<keyword evidence="3" id="KW-0418">Kinase</keyword>
<dbReference type="InterPro" id="IPR052028">
    <property type="entry name" value="HipA_Ser/Thr_kinase"/>
</dbReference>
<gene>
    <name evidence="5" type="ordered locus">Fisuc_1378</name>
    <name evidence="6" type="ordered locus">FSU_1844</name>
</gene>
<dbReference type="RefSeq" id="WP_014546077.1">
    <property type="nucleotide sequence ID" value="NC_013410.1"/>
</dbReference>
<dbReference type="GO" id="GO:0004674">
    <property type="term" value="F:protein serine/threonine kinase activity"/>
    <property type="evidence" value="ECO:0007669"/>
    <property type="project" value="TreeGrafter"/>
</dbReference>
<reference evidence="6" key="3">
    <citation type="submission" date="2010-08" db="EMBL/GenBank/DDBJ databases">
        <authorList>
            <person name="Durkin A.S."/>
            <person name="Nelson K.E."/>
            <person name="Morrison M."/>
            <person name="Forsberg C.W."/>
            <person name="Wilson D.B."/>
            <person name="Russell J.B."/>
            <person name="Cann I.K.O."/>
            <person name="Mackie R.I."/>
            <person name="White B.A."/>
        </authorList>
    </citation>
    <scope>NUCLEOTIDE SEQUENCE</scope>
    <source>
        <strain evidence="6">S85</strain>
    </source>
</reference>
<evidence type="ECO:0000313" key="5">
    <source>
        <dbReference type="EMBL" id="ACX74976.1"/>
    </source>
</evidence>
<evidence type="ECO:0000256" key="1">
    <source>
        <dbReference type="ARBA" id="ARBA00010164"/>
    </source>
</evidence>
<dbReference type="eggNOG" id="COG3550">
    <property type="taxonomic scope" value="Bacteria"/>
</dbReference>
<dbReference type="OrthoDB" id="9805913at2"/>
<dbReference type="InterPro" id="IPR012893">
    <property type="entry name" value="HipA-like_C"/>
</dbReference>
<dbReference type="HOGENOM" id="CLU_070311_1_0_0"/>
<dbReference type="EMBL" id="CP002158">
    <property type="protein sequence ID" value="ADL25982.1"/>
    <property type="molecule type" value="Genomic_DNA"/>
</dbReference>
<dbReference type="GO" id="GO:0005829">
    <property type="term" value="C:cytosol"/>
    <property type="evidence" value="ECO:0007669"/>
    <property type="project" value="TreeGrafter"/>
</dbReference>
<dbReference type="PATRIC" id="fig|59374.8.peg.1777"/>
<dbReference type="Proteomes" id="UP000001497">
    <property type="component" value="Chromosome"/>
</dbReference>
<keyword evidence="2" id="KW-0808">Transferase</keyword>
<dbReference type="Gene3D" id="1.10.1070.20">
    <property type="match status" value="1"/>
</dbReference>
<accession>C9RQZ0</accession>
<evidence type="ECO:0000313" key="6">
    <source>
        <dbReference type="EMBL" id="ADL25982.1"/>
    </source>
</evidence>
<dbReference type="PANTHER" id="PTHR37419:SF6">
    <property type="entry name" value="KINASE HI_0665-RELATED"/>
    <property type="match status" value="1"/>
</dbReference>
<name>C9RQZ0_FIBSS</name>
<evidence type="ECO:0000256" key="2">
    <source>
        <dbReference type="ARBA" id="ARBA00022679"/>
    </source>
</evidence>
<sequence length="326" mass="37510">MRCRSCLRECEDDFCRTCSRKIFNKDKFSAKLDFTLPDIAQGTGNVVKRISISGAQIKFSLRFGWKKLEPTDRAGTYILKPATSMRFRLFRDMPANEHVTMQMAKQIFKMNVAESALMEFSSGEFAYLTKRFDVRKDGTRIHQEDFAQVADLCSQNAGSNFKYESISYEEIAGLIKQHVSAYIVAAEEFFKIILFNYLVCNGDAHIKNFSIYSPNKEGVFVLTPAYDLLNTSLHASDERMALDLFADEEDYESDFFSANGFYGAPDFMEFAKRIGIVEKRAERFIREMTNHLDEMNEMIDASFLSEEAKAKYKECIYDRARALEIS</sequence>
<dbReference type="PANTHER" id="PTHR37419">
    <property type="entry name" value="SERINE/THREONINE-PROTEIN KINASE TOXIN HIPA"/>
    <property type="match status" value="1"/>
</dbReference>
<evidence type="ECO:0000259" key="4">
    <source>
        <dbReference type="Pfam" id="PF07804"/>
    </source>
</evidence>
<dbReference type="Proteomes" id="UP000000517">
    <property type="component" value="Chromosome"/>
</dbReference>
<evidence type="ECO:0000313" key="7">
    <source>
        <dbReference type="Proteomes" id="UP000000517"/>
    </source>
</evidence>
<dbReference type="EMBL" id="CP001792">
    <property type="protein sequence ID" value="ACX74976.1"/>
    <property type="molecule type" value="Genomic_DNA"/>
</dbReference>
<protein>
    <submittedName>
        <fullName evidence="6">HipA domain protein</fullName>
    </submittedName>
</protein>
<evidence type="ECO:0000313" key="8">
    <source>
        <dbReference type="Proteomes" id="UP000001497"/>
    </source>
</evidence>
<comment type="similarity">
    <text evidence="1">Belongs to the HipA Ser/Thr kinase family.</text>
</comment>
<reference evidence="5 8" key="1">
    <citation type="submission" date="2009-10" db="EMBL/GenBank/DDBJ databases">
        <title>Complete sequence of Fibrobacter succinogenes subsp. succinogenes S85.</title>
        <authorList>
            <consortium name="US DOE Joint Genome Institute"/>
            <person name="Lucas S."/>
            <person name="Copeland A."/>
            <person name="Lapidus A."/>
            <person name="Glavina del Rio T."/>
            <person name="Tice H."/>
            <person name="Bruce D."/>
            <person name="Goodwin L."/>
            <person name="Pitluck S."/>
            <person name="Chertkov O."/>
            <person name="Detter J.C."/>
            <person name="Han C."/>
            <person name="Tapia R."/>
            <person name="Larimer F."/>
            <person name="Land M."/>
            <person name="Hauser L."/>
            <person name="Kyrpides N."/>
            <person name="Mikhailova N."/>
            <person name="Weimer P.J."/>
            <person name="Stevenson D.M."/>
            <person name="Boyum J."/>
            <person name="Brumm P.I."/>
            <person name="Mead D."/>
        </authorList>
    </citation>
    <scope>NUCLEOTIDE SEQUENCE [LARGE SCALE GENOMIC DNA]</scope>
    <source>
        <strain evidence="8">ATCC 19169 / S85</strain>
        <strain evidence="5">S85</strain>
    </source>
</reference>
<dbReference type="AlphaFoldDB" id="C9RQZ0"/>